<accession>A0A8X7BKU7</accession>
<sequence length="119" mass="12952">MRYEGALRHTNFVCSPEASRSTVAVSATLVRSNSFVTEREKTTGSIPLQPNPVVRDTTPNGGVGGGVPLSTYIMGAEILDVLQPCALRWFGKTEGTIMKVQPVSGQRSMRQLAPRMRFV</sequence>
<feature type="region of interest" description="Disordered" evidence="1">
    <location>
        <begin position="39"/>
        <end position="61"/>
    </location>
</feature>
<reference evidence="2" key="1">
    <citation type="submission" date="2020-08" db="EMBL/GenBank/DDBJ databases">
        <title>Multicomponent nature underlies the extraordinary mechanical properties of spider dragline silk.</title>
        <authorList>
            <person name="Kono N."/>
            <person name="Nakamura H."/>
            <person name="Mori M."/>
            <person name="Yoshida Y."/>
            <person name="Ohtoshi R."/>
            <person name="Malay A.D."/>
            <person name="Moran D.A.P."/>
            <person name="Tomita M."/>
            <person name="Numata K."/>
            <person name="Arakawa K."/>
        </authorList>
    </citation>
    <scope>NUCLEOTIDE SEQUENCE</scope>
</reference>
<dbReference type="EMBL" id="BMAU01021429">
    <property type="protein sequence ID" value="GFY34935.1"/>
    <property type="molecule type" value="Genomic_DNA"/>
</dbReference>
<organism evidence="2 3">
    <name type="scientific">Trichonephila clavipes</name>
    <name type="common">Golden silk orbweaver</name>
    <name type="synonym">Nephila clavipes</name>
    <dbReference type="NCBI Taxonomy" id="2585209"/>
    <lineage>
        <taxon>Eukaryota</taxon>
        <taxon>Metazoa</taxon>
        <taxon>Ecdysozoa</taxon>
        <taxon>Arthropoda</taxon>
        <taxon>Chelicerata</taxon>
        <taxon>Arachnida</taxon>
        <taxon>Araneae</taxon>
        <taxon>Araneomorphae</taxon>
        <taxon>Entelegynae</taxon>
        <taxon>Araneoidea</taxon>
        <taxon>Nephilidae</taxon>
        <taxon>Trichonephila</taxon>
    </lineage>
</organism>
<evidence type="ECO:0000313" key="3">
    <source>
        <dbReference type="Proteomes" id="UP000887159"/>
    </source>
</evidence>
<dbReference type="AlphaFoldDB" id="A0A8X7BKU7"/>
<proteinExistence type="predicted"/>
<keyword evidence="3" id="KW-1185">Reference proteome</keyword>
<evidence type="ECO:0000313" key="2">
    <source>
        <dbReference type="EMBL" id="GFY34935.1"/>
    </source>
</evidence>
<gene>
    <name evidence="2" type="ORF">TNCV_155081</name>
</gene>
<name>A0A8X7BKU7_TRICX</name>
<protein>
    <submittedName>
        <fullName evidence="2">Uncharacterized protein</fullName>
    </submittedName>
</protein>
<evidence type="ECO:0000256" key="1">
    <source>
        <dbReference type="SAM" id="MobiDB-lite"/>
    </source>
</evidence>
<comment type="caution">
    <text evidence="2">The sequence shown here is derived from an EMBL/GenBank/DDBJ whole genome shotgun (WGS) entry which is preliminary data.</text>
</comment>
<dbReference type="Proteomes" id="UP000887159">
    <property type="component" value="Unassembled WGS sequence"/>
</dbReference>